<dbReference type="InterPro" id="IPR038732">
    <property type="entry name" value="HpyO/CreE_NAD-binding"/>
</dbReference>
<sequence>MPPKPAPVIAVVGAGFSGVMTALNILRRSADAKVILFERRTPVGLGAAYSTHNPGHRLNVRAGNMSAWPDDPGHFVRWLSREKFGLGPADFATRADYGRYIQGQVSEIAEGPAGAGRLVVTPDAVVGIEPGGDGWRLRCAMGRSVTAHAVVLALGNPPPARPPGVSAAFATSDAYVADPWRWSAADLPPGPVLLIGTGLTMVDVALSLNDAQHGRPMLALSRRGLTPLEHDGAPPLTLPAPPRETLSPLQVFAWLRTAAARHGWRTAIDATRPVTRTLWRHWSIDEKQAFLRHARPFWEIHRHRLAPLVARRIAAMRATGQLTLAAGKIRDLSLQPDGFALCRWRGRGEQGGYAFRAATVINCTGPTGDVLASTDPLIQDLVRRGLARPDPLRLGFDVDADGRLRDVSGQASATLMAVGPATRGAAWEITAVPDIRSQTGAVAQHILAAVGA</sequence>
<organism evidence="2 3">
    <name type="scientific">Caulobacter segnis</name>
    <dbReference type="NCBI Taxonomy" id="88688"/>
    <lineage>
        <taxon>Bacteria</taxon>
        <taxon>Pseudomonadati</taxon>
        <taxon>Pseudomonadota</taxon>
        <taxon>Alphaproteobacteria</taxon>
        <taxon>Caulobacterales</taxon>
        <taxon>Caulobacteraceae</taxon>
        <taxon>Caulobacter</taxon>
    </lineage>
</organism>
<dbReference type="InterPro" id="IPR052189">
    <property type="entry name" value="L-asp_N-monooxygenase_NS-form"/>
</dbReference>
<gene>
    <name evidence="2" type="ORF">MZV50_12505</name>
</gene>
<dbReference type="PANTHER" id="PTHR40254">
    <property type="entry name" value="BLR0577 PROTEIN"/>
    <property type="match status" value="1"/>
</dbReference>
<dbReference type="PANTHER" id="PTHR40254:SF1">
    <property type="entry name" value="BLR0577 PROTEIN"/>
    <property type="match status" value="1"/>
</dbReference>
<protein>
    <submittedName>
        <fullName evidence="2">FAD/NAD(P)-binding protein</fullName>
    </submittedName>
</protein>
<dbReference type="Gene3D" id="3.50.50.60">
    <property type="entry name" value="FAD/NAD(P)-binding domain"/>
    <property type="match status" value="1"/>
</dbReference>
<dbReference type="EMBL" id="CP096040">
    <property type="protein sequence ID" value="USQ98306.1"/>
    <property type="molecule type" value="Genomic_DNA"/>
</dbReference>
<evidence type="ECO:0000313" key="3">
    <source>
        <dbReference type="Proteomes" id="UP001057520"/>
    </source>
</evidence>
<feature type="domain" description="FAD-dependent urate hydroxylase HpyO/Asp monooxygenase CreE-like FAD/NAD(P)-binding" evidence="1">
    <location>
        <begin position="10"/>
        <end position="156"/>
    </location>
</feature>
<dbReference type="InterPro" id="IPR036188">
    <property type="entry name" value="FAD/NAD-bd_sf"/>
</dbReference>
<dbReference type="SUPFAM" id="SSF51905">
    <property type="entry name" value="FAD/NAD(P)-binding domain"/>
    <property type="match status" value="1"/>
</dbReference>
<reference evidence="2 3" key="1">
    <citation type="submission" date="2022-04" db="EMBL/GenBank/DDBJ databases">
        <title>Genome sequence of soybean root-associated Caulobacter segnis RL271.</title>
        <authorList>
            <person name="Longley R."/>
            <person name="Bonito G."/>
            <person name="Trigodet F."/>
            <person name="Crosson S."/>
            <person name="Fiebig A."/>
        </authorList>
    </citation>
    <scope>NUCLEOTIDE SEQUENCE [LARGE SCALE GENOMIC DNA]</scope>
    <source>
        <strain evidence="2 3">RL271</strain>
    </source>
</reference>
<dbReference type="Proteomes" id="UP001057520">
    <property type="component" value="Chromosome"/>
</dbReference>
<evidence type="ECO:0000259" key="1">
    <source>
        <dbReference type="Pfam" id="PF13454"/>
    </source>
</evidence>
<proteinExistence type="predicted"/>
<keyword evidence="3" id="KW-1185">Reference proteome</keyword>
<accession>A0ABY5A0F6</accession>
<name>A0ABY5A0F6_9CAUL</name>
<dbReference type="Pfam" id="PF13454">
    <property type="entry name" value="NAD_binding_9"/>
    <property type="match status" value="1"/>
</dbReference>
<evidence type="ECO:0000313" key="2">
    <source>
        <dbReference type="EMBL" id="USQ98306.1"/>
    </source>
</evidence>